<evidence type="ECO:0000313" key="2">
    <source>
        <dbReference type="Proteomes" id="UP000242814"/>
    </source>
</evidence>
<comment type="caution">
    <text evidence="1">The sequence shown here is derived from an EMBL/GenBank/DDBJ whole genome shotgun (WGS) entry which is preliminary data.</text>
</comment>
<proteinExistence type="predicted"/>
<dbReference type="Proteomes" id="UP000242814">
    <property type="component" value="Unassembled WGS sequence"/>
</dbReference>
<evidence type="ECO:0000313" key="1">
    <source>
        <dbReference type="EMBL" id="ODH13875.1"/>
    </source>
</evidence>
<feature type="non-terminal residue" evidence="1">
    <location>
        <position position="1"/>
    </location>
</feature>
<accession>A0A1D2J6C3</accession>
<dbReference type="EMBL" id="LZYO01000408">
    <property type="protein sequence ID" value="ODH13875.1"/>
    <property type="molecule type" value="Genomic_DNA"/>
</dbReference>
<reference evidence="1 2" key="1">
    <citation type="submission" date="2016-06" db="EMBL/GenBank/DDBJ databases">
        <authorList>
            <person name="Kjaerup R.B."/>
            <person name="Dalgaard T.S."/>
            <person name="Juul-Madsen H.R."/>
        </authorList>
    </citation>
    <scope>NUCLEOTIDE SEQUENCE [LARGE SCALE GENOMIC DNA]</scope>
    <source>
        <strain evidence="1 2">Pb300</strain>
    </source>
</reference>
<name>A0A1D2J6C3_PARBR</name>
<gene>
    <name evidence="1" type="ORF">ACO22_06836</name>
</gene>
<organism evidence="1 2">
    <name type="scientific">Paracoccidioides brasiliensis</name>
    <dbReference type="NCBI Taxonomy" id="121759"/>
    <lineage>
        <taxon>Eukaryota</taxon>
        <taxon>Fungi</taxon>
        <taxon>Dikarya</taxon>
        <taxon>Ascomycota</taxon>
        <taxon>Pezizomycotina</taxon>
        <taxon>Eurotiomycetes</taxon>
        <taxon>Eurotiomycetidae</taxon>
        <taxon>Onygenales</taxon>
        <taxon>Ajellomycetaceae</taxon>
        <taxon>Paracoccidioides</taxon>
    </lineage>
</organism>
<protein>
    <submittedName>
        <fullName evidence="1">Uncharacterized protein</fullName>
    </submittedName>
</protein>
<sequence>NPVAQQGKVVPHSMGQILAVLAPLRSFERKNLENEDAEVGGREIMTGSSS</sequence>
<dbReference type="AlphaFoldDB" id="A0A1D2J6C3"/>